<name>A0A0A9EJI6_ARUDO</name>
<dbReference type="EMBL" id="GBRH01198757">
    <property type="protein sequence ID" value="JAD99138.1"/>
    <property type="molecule type" value="Transcribed_RNA"/>
</dbReference>
<protein>
    <submittedName>
        <fullName evidence="1">Uncharacterized protein</fullName>
    </submittedName>
</protein>
<reference evidence="1" key="1">
    <citation type="submission" date="2014-09" db="EMBL/GenBank/DDBJ databases">
        <authorList>
            <person name="Magalhaes I.L.F."/>
            <person name="Oliveira U."/>
            <person name="Santos F.R."/>
            <person name="Vidigal T.H.D.A."/>
            <person name="Brescovit A.D."/>
            <person name="Santos A.J."/>
        </authorList>
    </citation>
    <scope>NUCLEOTIDE SEQUENCE</scope>
    <source>
        <tissue evidence="1">Shoot tissue taken approximately 20 cm above the soil surface</tissue>
    </source>
</reference>
<reference evidence="1" key="2">
    <citation type="journal article" date="2015" name="Data Brief">
        <title>Shoot transcriptome of the giant reed, Arundo donax.</title>
        <authorList>
            <person name="Barrero R.A."/>
            <person name="Guerrero F.D."/>
            <person name="Moolhuijzen P."/>
            <person name="Goolsby J.A."/>
            <person name="Tidwell J."/>
            <person name="Bellgard S.E."/>
            <person name="Bellgard M.I."/>
        </authorList>
    </citation>
    <scope>NUCLEOTIDE SEQUENCE</scope>
    <source>
        <tissue evidence="1">Shoot tissue taken approximately 20 cm above the soil surface</tissue>
    </source>
</reference>
<dbReference type="AlphaFoldDB" id="A0A0A9EJI6"/>
<accession>A0A0A9EJI6</accession>
<sequence length="37" mass="4358">MNTTMKTMPRYVSEFHPLRNCIVSTFQIIFIVSVHCL</sequence>
<proteinExistence type="predicted"/>
<evidence type="ECO:0000313" key="1">
    <source>
        <dbReference type="EMBL" id="JAD99138.1"/>
    </source>
</evidence>
<organism evidence="1">
    <name type="scientific">Arundo donax</name>
    <name type="common">Giant reed</name>
    <name type="synonym">Donax arundinaceus</name>
    <dbReference type="NCBI Taxonomy" id="35708"/>
    <lineage>
        <taxon>Eukaryota</taxon>
        <taxon>Viridiplantae</taxon>
        <taxon>Streptophyta</taxon>
        <taxon>Embryophyta</taxon>
        <taxon>Tracheophyta</taxon>
        <taxon>Spermatophyta</taxon>
        <taxon>Magnoliopsida</taxon>
        <taxon>Liliopsida</taxon>
        <taxon>Poales</taxon>
        <taxon>Poaceae</taxon>
        <taxon>PACMAD clade</taxon>
        <taxon>Arundinoideae</taxon>
        <taxon>Arundineae</taxon>
        <taxon>Arundo</taxon>
    </lineage>
</organism>